<dbReference type="SMART" id="SM00014">
    <property type="entry name" value="acidPPc"/>
    <property type="match status" value="1"/>
</dbReference>
<accession>A0AAW8YJS4</accession>
<evidence type="ECO:0000313" key="3">
    <source>
        <dbReference type="EMBL" id="MDV2622001.1"/>
    </source>
</evidence>
<dbReference type="PANTHER" id="PTHR14969">
    <property type="entry name" value="SPHINGOSINE-1-PHOSPHATE PHOSPHOHYDROLASE"/>
    <property type="match status" value="1"/>
</dbReference>
<dbReference type="Proteomes" id="UP001280897">
    <property type="component" value="Unassembled WGS sequence"/>
</dbReference>
<feature type="transmembrane region" description="Helical" evidence="1">
    <location>
        <begin position="121"/>
        <end position="144"/>
    </location>
</feature>
<feature type="transmembrane region" description="Helical" evidence="1">
    <location>
        <begin position="88"/>
        <end position="109"/>
    </location>
</feature>
<organism evidence="3 4">
    <name type="scientific">Pediococcus acidilactici</name>
    <dbReference type="NCBI Taxonomy" id="1254"/>
    <lineage>
        <taxon>Bacteria</taxon>
        <taxon>Bacillati</taxon>
        <taxon>Bacillota</taxon>
        <taxon>Bacilli</taxon>
        <taxon>Lactobacillales</taxon>
        <taxon>Lactobacillaceae</taxon>
        <taxon>Pediococcus</taxon>
        <taxon>Pediococcus acidilactici group</taxon>
    </lineage>
</organism>
<dbReference type="AlphaFoldDB" id="A0AAW8YJS4"/>
<dbReference type="CDD" id="cd03392">
    <property type="entry name" value="PAP2_like_2"/>
    <property type="match status" value="1"/>
</dbReference>
<feature type="transmembrane region" description="Helical" evidence="1">
    <location>
        <begin position="58"/>
        <end position="81"/>
    </location>
</feature>
<dbReference type="RefSeq" id="WP_160185790.1">
    <property type="nucleotide sequence ID" value="NZ_CP096031.1"/>
</dbReference>
<protein>
    <submittedName>
        <fullName evidence="3">Phosphatase PAP2 family protein</fullName>
    </submittedName>
</protein>
<feature type="transmembrane region" description="Helical" evidence="1">
    <location>
        <begin position="184"/>
        <end position="203"/>
    </location>
</feature>
<feature type="domain" description="Phosphatidic acid phosphatase type 2/haloperoxidase" evidence="2">
    <location>
        <begin position="88"/>
        <end position="199"/>
    </location>
</feature>
<evidence type="ECO:0000259" key="2">
    <source>
        <dbReference type="SMART" id="SM00014"/>
    </source>
</evidence>
<feature type="transmembrane region" description="Helical" evidence="1">
    <location>
        <begin position="156"/>
        <end position="178"/>
    </location>
</feature>
<dbReference type="Gene3D" id="1.20.144.10">
    <property type="entry name" value="Phosphatidic acid phosphatase type 2/haloperoxidase"/>
    <property type="match status" value="2"/>
</dbReference>
<proteinExistence type="predicted"/>
<dbReference type="InterPro" id="IPR036938">
    <property type="entry name" value="PAP2/HPO_sf"/>
</dbReference>
<reference evidence="3" key="2">
    <citation type="submission" date="2023-10" db="EMBL/GenBank/DDBJ databases">
        <authorList>
            <person name="Khurajog B."/>
        </authorList>
    </citation>
    <scope>NUCLEOTIDE SEQUENCE</scope>
    <source>
        <strain evidence="3">BF9</strain>
    </source>
</reference>
<sequence length="211" mass="24396">MRFKKFGWLILNWLPLLGLLTLVISVSNRWNWVHTYDRYLQKIIHGWQSPGLTPLVKIYTQLGNAKPFIFISIVILGMLLWRGYDRLAAFFLANVVLGNAINHLIKLWIQRPRPHFRLITIGGYSFPSGHSVAAMLLFGSLTFITTQTVRSPKWRISWILTCIILMLLLGLSRVYLNVHYPSDVTAGLLLGLVILQTTHWIFYRKKESQHA</sequence>
<gene>
    <name evidence="3" type="ORF">R0G89_09680</name>
</gene>
<name>A0AAW8YJS4_PEDAC</name>
<dbReference type="PANTHER" id="PTHR14969:SF13">
    <property type="entry name" value="AT30094P"/>
    <property type="match status" value="1"/>
</dbReference>
<evidence type="ECO:0000313" key="4">
    <source>
        <dbReference type="Proteomes" id="UP001280897"/>
    </source>
</evidence>
<dbReference type="SUPFAM" id="SSF48317">
    <property type="entry name" value="Acid phosphatase/Vanadium-dependent haloperoxidase"/>
    <property type="match status" value="1"/>
</dbReference>
<keyword evidence="1" id="KW-1133">Transmembrane helix</keyword>
<keyword evidence="1" id="KW-0472">Membrane</keyword>
<dbReference type="InterPro" id="IPR000326">
    <property type="entry name" value="PAP2/HPO"/>
</dbReference>
<dbReference type="Pfam" id="PF01569">
    <property type="entry name" value="PAP2"/>
    <property type="match status" value="1"/>
</dbReference>
<reference evidence="3" key="1">
    <citation type="journal article" date="2023" name="PeerJ">
        <title>Selection and evaluation of lactic acid bacteria from chicken feces in Thailand as potential probiotics.</title>
        <authorList>
            <person name="Khurajog B."/>
            <person name="Disastra Y."/>
            <person name="Lawwyne L.D."/>
            <person name="Sirichokchatchawan W."/>
            <person name="Niyomtham W."/>
            <person name="Yindee J."/>
            <person name="Hampson D.J."/>
            <person name="Prapasarakul N."/>
        </authorList>
    </citation>
    <scope>NUCLEOTIDE SEQUENCE</scope>
    <source>
        <strain evidence="3">BF9</strain>
    </source>
</reference>
<evidence type="ECO:0000256" key="1">
    <source>
        <dbReference type="SAM" id="Phobius"/>
    </source>
</evidence>
<keyword evidence="1" id="KW-0812">Transmembrane</keyword>
<dbReference type="EMBL" id="JAWJAV010000007">
    <property type="protein sequence ID" value="MDV2622001.1"/>
    <property type="molecule type" value="Genomic_DNA"/>
</dbReference>
<comment type="caution">
    <text evidence="3">The sequence shown here is derived from an EMBL/GenBank/DDBJ whole genome shotgun (WGS) entry which is preliminary data.</text>
</comment>